<reference evidence="1 2" key="1">
    <citation type="submission" date="2017-09" db="EMBL/GenBank/DDBJ databases">
        <authorList>
            <person name="Ehlers B."/>
            <person name="Leendertz F.H."/>
        </authorList>
    </citation>
    <scope>NUCLEOTIDE SEQUENCE [LARGE SCALE GENOMIC DNA]</scope>
    <source>
        <strain evidence="1 2">USBA 140</strain>
    </source>
</reference>
<dbReference type="GO" id="GO:0003677">
    <property type="term" value="F:DNA binding"/>
    <property type="evidence" value="ECO:0007669"/>
    <property type="project" value="InterPro"/>
</dbReference>
<dbReference type="GO" id="GO:0003887">
    <property type="term" value="F:DNA-directed DNA polymerase activity"/>
    <property type="evidence" value="ECO:0007669"/>
    <property type="project" value="InterPro"/>
</dbReference>
<dbReference type="Gene3D" id="3.40.50.10110">
    <property type="entry name" value="DNA polymerase III subunit chi"/>
    <property type="match status" value="1"/>
</dbReference>
<dbReference type="AlphaFoldDB" id="A0A286GQ49"/>
<evidence type="ECO:0000313" key="2">
    <source>
        <dbReference type="Proteomes" id="UP000219621"/>
    </source>
</evidence>
<dbReference type="PANTHER" id="PTHR38767:SF1">
    <property type="entry name" value="DNA POLYMERASE III SUBUNIT CHI"/>
    <property type="match status" value="1"/>
</dbReference>
<dbReference type="InterPro" id="IPR007459">
    <property type="entry name" value="DNA_pol3_chi"/>
</dbReference>
<proteinExistence type="predicted"/>
<dbReference type="Proteomes" id="UP000219621">
    <property type="component" value="Unassembled WGS sequence"/>
</dbReference>
<keyword evidence="2" id="KW-1185">Reference proteome</keyword>
<accession>A0A286GQ49</accession>
<evidence type="ECO:0000313" key="1">
    <source>
        <dbReference type="EMBL" id="SOD97104.1"/>
    </source>
</evidence>
<dbReference type="GO" id="GO:0006260">
    <property type="term" value="P:DNA replication"/>
    <property type="evidence" value="ECO:0007669"/>
    <property type="project" value="InterPro"/>
</dbReference>
<dbReference type="PANTHER" id="PTHR38767">
    <property type="entry name" value="DNA POLYMERASE III SUBUNIT CHI"/>
    <property type="match status" value="1"/>
</dbReference>
<sequence length="161" mass="17944">MLRAMKRVDFYHLLQWPLEQALPPLLGKVLDSGQRAVVLTSSRPRAEALSAVLWTFKPEAWLPHGTPGDGFDADQPVWISDTDDRPNGAGILLLTDGMTSQRLAEYDRCLDLFDGRDDSAVQAARQRWVGCRDAGFELHYWQQTERGGWTEKASANTTSGG</sequence>
<dbReference type="InterPro" id="IPR036768">
    <property type="entry name" value="PolIII_chi_sf"/>
</dbReference>
<dbReference type="EMBL" id="OCNJ01000006">
    <property type="protein sequence ID" value="SOD97104.1"/>
    <property type="molecule type" value="Genomic_DNA"/>
</dbReference>
<name>A0A286GQ49_9PROT</name>
<gene>
    <name evidence="1" type="ORF">SAMN05421508_106252</name>
</gene>
<dbReference type="RefSeq" id="WP_245913490.1">
    <property type="nucleotide sequence ID" value="NZ_OCNJ01000006.1"/>
</dbReference>
<dbReference type="NCBIfam" id="NF004347">
    <property type="entry name" value="PRK05728.1-4"/>
    <property type="match status" value="1"/>
</dbReference>
<organism evidence="1 2">
    <name type="scientific">Caenispirillum bisanense</name>
    <dbReference type="NCBI Taxonomy" id="414052"/>
    <lineage>
        <taxon>Bacteria</taxon>
        <taxon>Pseudomonadati</taxon>
        <taxon>Pseudomonadota</taxon>
        <taxon>Alphaproteobacteria</taxon>
        <taxon>Rhodospirillales</taxon>
        <taxon>Novispirillaceae</taxon>
        <taxon>Caenispirillum</taxon>
    </lineage>
</organism>
<dbReference type="SUPFAM" id="SSF102400">
    <property type="entry name" value="DNA polymerase III chi subunit"/>
    <property type="match status" value="1"/>
</dbReference>
<protein>
    <submittedName>
        <fullName evidence="1">DNA polymerase III, chi subunit</fullName>
    </submittedName>
</protein>
<dbReference type="Pfam" id="PF04364">
    <property type="entry name" value="DNA_pol3_chi"/>
    <property type="match status" value="1"/>
</dbReference>
<dbReference type="GO" id="GO:0032298">
    <property type="term" value="P:positive regulation of DNA-templated DNA replication initiation"/>
    <property type="evidence" value="ECO:0007669"/>
    <property type="project" value="TreeGrafter"/>
</dbReference>